<dbReference type="AlphaFoldDB" id="A0AAE1IPB8"/>
<evidence type="ECO:0000256" key="6">
    <source>
        <dbReference type="SAM" id="SignalP"/>
    </source>
</evidence>
<dbReference type="EMBL" id="JAWXYG010000015">
    <property type="protein sequence ID" value="KAK4253517.1"/>
    <property type="molecule type" value="Genomic_DNA"/>
</dbReference>
<evidence type="ECO:0000313" key="8">
    <source>
        <dbReference type="EMBL" id="KAK4253517.1"/>
    </source>
</evidence>
<accession>A0AAE1IPB8</accession>
<keyword evidence="6" id="KW-0732">Signal</keyword>
<dbReference type="InterPro" id="IPR051708">
    <property type="entry name" value="Plant_Aspart_Prot_A1"/>
</dbReference>
<feature type="domain" description="Peptidase A1" evidence="7">
    <location>
        <begin position="84"/>
        <end position="427"/>
    </location>
</feature>
<dbReference type="PANTHER" id="PTHR47967">
    <property type="entry name" value="OS07G0603500 PROTEIN-RELATED"/>
    <property type="match status" value="1"/>
</dbReference>
<keyword evidence="3" id="KW-0064">Aspartyl protease</keyword>
<dbReference type="InterPro" id="IPR033121">
    <property type="entry name" value="PEPTIDASE_A1"/>
</dbReference>
<evidence type="ECO:0000256" key="5">
    <source>
        <dbReference type="ARBA" id="ARBA00023180"/>
    </source>
</evidence>
<dbReference type="InterPro" id="IPR032861">
    <property type="entry name" value="TAXi_N"/>
</dbReference>
<dbReference type="InterPro" id="IPR032799">
    <property type="entry name" value="TAXi_C"/>
</dbReference>
<dbReference type="Pfam" id="PF14543">
    <property type="entry name" value="TAXi_N"/>
    <property type="match status" value="1"/>
</dbReference>
<evidence type="ECO:0000256" key="2">
    <source>
        <dbReference type="ARBA" id="ARBA00022670"/>
    </source>
</evidence>
<dbReference type="GO" id="GO:0006508">
    <property type="term" value="P:proteolysis"/>
    <property type="evidence" value="ECO:0007669"/>
    <property type="project" value="UniProtKB-KW"/>
</dbReference>
<reference evidence="8" key="1">
    <citation type="submission" date="2023-10" db="EMBL/GenBank/DDBJ databases">
        <title>Chromosome-level genome of the transformable northern wattle, Acacia crassicarpa.</title>
        <authorList>
            <person name="Massaro I."/>
            <person name="Sinha N.R."/>
            <person name="Poethig S."/>
            <person name="Leichty A.R."/>
        </authorList>
    </citation>
    <scope>NUCLEOTIDE SEQUENCE</scope>
    <source>
        <strain evidence="8">Acra3RX</strain>
        <tissue evidence="8">Leaf</tissue>
    </source>
</reference>
<keyword evidence="5" id="KW-0325">Glycoprotein</keyword>
<keyword evidence="2" id="KW-0645">Protease</keyword>
<evidence type="ECO:0000256" key="1">
    <source>
        <dbReference type="ARBA" id="ARBA00007447"/>
    </source>
</evidence>
<evidence type="ECO:0000256" key="3">
    <source>
        <dbReference type="ARBA" id="ARBA00022750"/>
    </source>
</evidence>
<dbReference type="GO" id="GO:0005576">
    <property type="term" value="C:extracellular region"/>
    <property type="evidence" value="ECO:0007669"/>
    <property type="project" value="TreeGrafter"/>
</dbReference>
<protein>
    <recommendedName>
        <fullName evidence="7">Peptidase A1 domain-containing protein</fullName>
    </recommendedName>
</protein>
<dbReference type="Pfam" id="PF14541">
    <property type="entry name" value="TAXi_C"/>
    <property type="match status" value="1"/>
</dbReference>
<name>A0AAE1IPB8_9FABA</name>
<feature type="signal peptide" evidence="6">
    <location>
        <begin position="1"/>
        <end position="20"/>
    </location>
</feature>
<evidence type="ECO:0000313" key="9">
    <source>
        <dbReference type="Proteomes" id="UP001293593"/>
    </source>
</evidence>
<feature type="chain" id="PRO_5041949638" description="Peptidase A1 domain-containing protein" evidence="6">
    <location>
        <begin position="21"/>
        <end position="435"/>
    </location>
</feature>
<comment type="similarity">
    <text evidence="1">Belongs to the peptidase A1 family.</text>
</comment>
<comment type="caution">
    <text evidence="8">The sequence shown here is derived from an EMBL/GenBank/DDBJ whole genome shotgun (WGS) entry which is preliminary data.</text>
</comment>
<dbReference type="SUPFAM" id="SSF50630">
    <property type="entry name" value="Acid proteases"/>
    <property type="match status" value="1"/>
</dbReference>
<gene>
    <name evidence="8" type="ORF">QN277_010179</name>
</gene>
<dbReference type="PANTHER" id="PTHR47967:SF128">
    <property type="entry name" value="ASPARTIC PROTEINASE CDR1-LIKE"/>
    <property type="match status" value="1"/>
</dbReference>
<organism evidence="8 9">
    <name type="scientific">Acacia crassicarpa</name>
    <name type="common">northern wattle</name>
    <dbReference type="NCBI Taxonomy" id="499986"/>
    <lineage>
        <taxon>Eukaryota</taxon>
        <taxon>Viridiplantae</taxon>
        <taxon>Streptophyta</taxon>
        <taxon>Embryophyta</taxon>
        <taxon>Tracheophyta</taxon>
        <taxon>Spermatophyta</taxon>
        <taxon>Magnoliopsida</taxon>
        <taxon>eudicotyledons</taxon>
        <taxon>Gunneridae</taxon>
        <taxon>Pentapetalae</taxon>
        <taxon>rosids</taxon>
        <taxon>fabids</taxon>
        <taxon>Fabales</taxon>
        <taxon>Fabaceae</taxon>
        <taxon>Caesalpinioideae</taxon>
        <taxon>mimosoid clade</taxon>
        <taxon>Acacieae</taxon>
        <taxon>Acacia</taxon>
    </lineage>
</organism>
<evidence type="ECO:0000256" key="4">
    <source>
        <dbReference type="ARBA" id="ARBA00022801"/>
    </source>
</evidence>
<dbReference type="InterPro" id="IPR021109">
    <property type="entry name" value="Peptidase_aspartic_dom_sf"/>
</dbReference>
<sequence>MLALPLFSILLFSLSTSINGLSIDLDLVHRDSPLSPSYNSSSSFTDLTRNVRLRSLTRSKRLILQTDILQPVIIQGQGITLGEYLVKIHIGSPPLETWAIADSGSDLIWVQCLPCHTCYPQNSPIFNPSTSSTYKIVSCHSKACAFFPKGYYGGCGNSKQCRYQYGYGAGTTSGDLGRDMFSFGGNDDKGSLLLFGCGRDNTGVFSSKSSGIVGLGAGPLSLVSQLGSEIGYIFSYCLVPYFSNYTGKLKLGKEAKISRSHRAVSSTPFITGGATNSNYLITLEGVTVGNKTVKTSPKREGNTIIDSGGTWFFMEPRFYTKVEALIKESIGVEEVKNASDLFKLCYSNKHDESIINKFPDLVVHFKGGADLHLKSDPNLLFPQDDLICLAIIPQEDDGSGILFDYGNVLQVNFQVEYDLEAKKISFAPATCSKLN</sequence>
<proteinExistence type="inferred from homology"/>
<dbReference type="FunFam" id="2.40.70.10:FF:000031">
    <property type="entry name" value="Aspartyl protease AED1"/>
    <property type="match status" value="1"/>
</dbReference>
<keyword evidence="9" id="KW-1185">Reference proteome</keyword>
<dbReference type="GO" id="GO:0004190">
    <property type="term" value="F:aspartic-type endopeptidase activity"/>
    <property type="evidence" value="ECO:0007669"/>
    <property type="project" value="UniProtKB-KW"/>
</dbReference>
<evidence type="ECO:0000259" key="7">
    <source>
        <dbReference type="PROSITE" id="PS51767"/>
    </source>
</evidence>
<dbReference type="PROSITE" id="PS51767">
    <property type="entry name" value="PEPTIDASE_A1"/>
    <property type="match status" value="1"/>
</dbReference>
<dbReference type="InterPro" id="IPR034161">
    <property type="entry name" value="Pepsin-like_plant"/>
</dbReference>
<dbReference type="Gene3D" id="2.40.70.10">
    <property type="entry name" value="Acid Proteases"/>
    <property type="match status" value="2"/>
</dbReference>
<keyword evidence="4" id="KW-0378">Hydrolase</keyword>
<dbReference type="CDD" id="cd05476">
    <property type="entry name" value="pepsin_A_like_plant"/>
    <property type="match status" value="1"/>
</dbReference>
<dbReference type="Proteomes" id="UP001293593">
    <property type="component" value="Unassembled WGS sequence"/>
</dbReference>